<sequence length="167" mass="18603">MALMTYSPKDVLVTIAGLHTATGYADGQFIKITKGSRNVERLRAMDGETCRIFRKDENYKFELTLAQSSATNNFLTTLYNIDVATRLGKFPILMKDTKGQSTFFSGIAWIEDMPDVVFSNQMETRTWVFTCTYAGITIGGNADTGFMEDALLLGSSFLPILKEFGVF</sequence>
<dbReference type="EMBL" id="OR575930">
    <property type="protein sequence ID" value="WOZ57483.1"/>
    <property type="molecule type" value="Genomic_DNA"/>
</dbReference>
<dbReference type="Proteomes" id="UP001305174">
    <property type="component" value="Segment"/>
</dbReference>
<name>A0AAX4G6F2_9CAUD</name>
<evidence type="ECO:0000313" key="1">
    <source>
        <dbReference type="EMBL" id="WOZ57483.1"/>
    </source>
</evidence>
<dbReference type="NCBIfam" id="NF047581">
    <property type="entry name" value="gp105_phage_fam"/>
    <property type="match status" value="1"/>
</dbReference>
<evidence type="ECO:0000313" key="2">
    <source>
        <dbReference type="Proteomes" id="UP001305174"/>
    </source>
</evidence>
<dbReference type="InterPro" id="IPR021695">
    <property type="entry name" value="Phage_KPP10_Orf10"/>
</dbReference>
<proteinExistence type="predicted"/>
<keyword evidence="2" id="KW-1185">Reference proteome</keyword>
<protein>
    <submittedName>
        <fullName evidence="1">Tail tube protein</fullName>
    </submittedName>
</protein>
<organism evidence="1 2">
    <name type="scientific">Pseudomonas phage vB_PseuGesM_254</name>
    <dbReference type="NCBI Taxonomy" id="3092638"/>
    <lineage>
        <taxon>Viruses</taxon>
        <taxon>Duplodnaviria</taxon>
        <taxon>Heunggongvirae</taxon>
        <taxon>Uroviricota</taxon>
        <taxon>Caudoviricetes</taxon>
        <taxon>Vandenendeviridae</taxon>
        <taxon>Chemalvirus</taxon>
        <taxon>Chemalvirus PseuGes254</taxon>
    </lineage>
</organism>
<reference evidence="2" key="1">
    <citation type="submission" date="2024-05" db="EMBL/GenBank/DDBJ databases">
        <authorList>
            <person name="Tikunov A.Y."/>
            <person name="Morozova V.V."/>
            <person name="Kozlova Y.N."/>
            <person name="Tikunova N.V."/>
            <person name="Babkin I.V."/>
        </authorList>
    </citation>
    <scope>NUCLEOTIDE SEQUENCE [LARGE SCALE GENOMIC DNA]</scope>
</reference>
<accession>A0AAX4G6F2</accession>